<dbReference type="GO" id="GO:0006955">
    <property type="term" value="P:immune response"/>
    <property type="evidence" value="ECO:0000318"/>
    <property type="project" value="GO_Central"/>
</dbReference>
<keyword evidence="4" id="KW-0325">Glycoprotein</keyword>
<evidence type="ECO:0000256" key="3">
    <source>
        <dbReference type="ARBA" id="ARBA00023136"/>
    </source>
</evidence>
<name>A0A6I8N4I5_ORNAN</name>
<dbReference type="Ensembl" id="ENSOANT00000051873.1">
    <property type="protein sequence ID" value="ENSOANP00000035901.1"/>
    <property type="gene ID" value="ENSOANG00000036630.1"/>
</dbReference>
<dbReference type="SUPFAM" id="SSF48726">
    <property type="entry name" value="Immunoglobulin"/>
    <property type="match status" value="1"/>
</dbReference>
<reference evidence="8 9" key="1">
    <citation type="journal article" date="2008" name="Nature">
        <title>Genome analysis of the platypus reveals unique signatures of evolution.</title>
        <authorList>
            <person name="Warren W.C."/>
            <person name="Hillier L.W."/>
            <person name="Marshall Graves J.A."/>
            <person name="Birney E."/>
            <person name="Ponting C.P."/>
            <person name="Grutzner F."/>
            <person name="Belov K."/>
            <person name="Miller W."/>
            <person name="Clarke L."/>
            <person name="Chinwalla A.T."/>
            <person name="Yang S.P."/>
            <person name="Heger A."/>
            <person name="Locke D.P."/>
            <person name="Miethke P."/>
            <person name="Waters P.D."/>
            <person name="Veyrunes F."/>
            <person name="Fulton L."/>
            <person name="Fulton B."/>
            <person name="Graves T."/>
            <person name="Wallis J."/>
            <person name="Puente X.S."/>
            <person name="Lopez-Otin C."/>
            <person name="Ordonez G.R."/>
            <person name="Eichler E.E."/>
            <person name="Chen L."/>
            <person name="Cheng Z."/>
            <person name="Deakin J.E."/>
            <person name="Alsop A."/>
            <person name="Thompson K."/>
            <person name="Kirby P."/>
            <person name="Papenfuss A.T."/>
            <person name="Wakefield M.J."/>
            <person name="Olender T."/>
            <person name="Lancet D."/>
            <person name="Huttley G.A."/>
            <person name="Smit A.F."/>
            <person name="Pask A."/>
            <person name="Temple-Smith P."/>
            <person name="Batzer M.A."/>
            <person name="Walker J.A."/>
            <person name="Konkel M.K."/>
            <person name="Harris R.S."/>
            <person name="Whittington C.M."/>
            <person name="Wong E.S."/>
            <person name="Gemmell N.J."/>
            <person name="Buschiazzo E."/>
            <person name="Vargas Jentzsch I.M."/>
            <person name="Merkel A."/>
            <person name="Schmitz J."/>
            <person name="Zemann A."/>
            <person name="Churakov G."/>
            <person name="Kriegs J.O."/>
            <person name="Brosius J."/>
            <person name="Murchison E.P."/>
            <person name="Sachidanandam R."/>
            <person name="Smith C."/>
            <person name="Hannon G.J."/>
            <person name="Tsend-Ayush E."/>
            <person name="McMillan D."/>
            <person name="Attenborough R."/>
            <person name="Rens W."/>
            <person name="Ferguson-Smith M."/>
            <person name="Lefevre C.M."/>
            <person name="Sharp J.A."/>
            <person name="Nicholas K.R."/>
            <person name="Ray D.A."/>
            <person name="Kube M."/>
            <person name="Reinhardt R."/>
            <person name="Pringle T.H."/>
            <person name="Taylor J."/>
            <person name="Jones R.C."/>
            <person name="Nixon B."/>
            <person name="Dacheux J.L."/>
            <person name="Niwa H."/>
            <person name="Sekita Y."/>
            <person name="Huang X."/>
            <person name="Stark A."/>
            <person name="Kheradpour P."/>
            <person name="Kellis M."/>
            <person name="Flicek P."/>
            <person name="Chen Y."/>
            <person name="Webber C."/>
            <person name="Hardison R."/>
            <person name="Nelson J."/>
            <person name="Hallsworth-Pepin K."/>
            <person name="Delehaunty K."/>
            <person name="Markovic C."/>
            <person name="Minx P."/>
            <person name="Feng Y."/>
            <person name="Kremitzki C."/>
            <person name="Mitreva M."/>
            <person name="Glasscock J."/>
            <person name="Wylie T."/>
            <person name="Wohldmann P."/>
            <person name="Thiru P."/>
            <person name="Nhan M.N."/>
            <person name="Pohl C.S."/>
            <person name="Smith S.M."/>
            <person name="Hou S."/>
            <person name="Nefedov M."/>
            <person name="de Jong P.J."/>
            <person name="Renfree M.B."/>
            <person name="Mardis E.R."/>
            <person name="Wilson R.K."/>
        </authorList>
    </citation>
    <scope>NUCLEOTIDE SEQUENCE [LARGE SCALE GENOMIC DNA]</scope>
    <source>
        <strain evidence="8 9">Glennie</strain>
    </source>
</reference>
<evidence type="ECO:0000313" key="9">
    <source>
        <dbReference type="Proteomes" id="UP000002279"/>
    </source>
</evidence>
<reference evidence="8" key="3">
    <citation type="submission" date="2025-09" db="UniProtKB">
        <authorList>
            <consortium name="Ensembl"/>
        </authorList>
    </citation>
    <scope>IDENTIFICATION</scope>
    <source>
        <strain evidence="8">Glennie</strain>
    </source>
</reference>
<feature type="region of interest" description="Disordered" evidence="5">
    <location>
        <begin position="398"/>
        <end position="641"/>
    </location>
</feature>
<protein>
    <recommendedName>
        <fullName evidence="7">Ig-like domain-containing protein</fullName>
    </recommendedName>
</protein>
<dbReference type="InterPro" id="IPR007110">
    <property type="entry name" value="Ig-like_dom"/>
</dbReference>
<feature type="compositionally biased region" description="Pro residues" evidence="5">
    <location>
        <begin position="22"/>
        <end position="44"/>
    </location>
</feature>
<feature type="transmembrane region" description="Helical" evidence="6">
    <location>
        <begin position="340"/>
        <end position="361"/>
    </location>
</feature>
<evidence type="ECO:0000256" key="5">
    <source>
        <dbReference type="SAM" id="MobiDB-lite"/>
    </source>
</evidence>
<feature type="region of interest" description="Disordered" evidence="5">
    <location>
        <begin position="177"/>
        <end position="207"/>
    </location>
</feature>
<feature type="compositionally biased region" description="Basic and acidic residues" evidence="5">
    <location>
        <begin position="613"/>
        <end position="627"/>
    </location>
</feature>
<evidence type="ECO:0000256" key="4">
    <source>
        <dbReference type="ARBA" id="ARBA00023180"/>
    </source>
</evidence>
<evidence type="ECO:0000313" key="8">
    <source>
        <dbReference type="Ensembl" id="ENSOANP00000035901.1"/>
    </source>
</evidence>
<keyword evidence="9" id="KW-1185">Reference proteome</keyword>
<dbReference type="InterPro" id="IPR015631">
    <property type="entry name" value="CD2/SLAM_rcpt"/>
</dbReference>
<proteinExistence type="predicted"/>
<keyword evidence="6" id="KW-1133">Transmembrane helix</keyword>
<evidence type="ECO:0000256" key="6">
    <source>
        <dbReference type="SAM" id="Phobius"/>
    </source>
</evidence>
<evidence type="ECO:0000256" key="1">
    <source>
        <dbReference type="ARBA" id="ARBA00004370"/>
    </source>
</evidence>
<dbReference type="AlphaFoldDB" id="A0A6I8N4I5"/>
<dbReference type="FunCoup" id="A0A6I8N4I5">
    <property type="interactions" value="250"/>
</dbReference>
<feature type="domain" description="Ig-like" evidence="7">
    <location>
        <begin position="243"/>
        <end position="321"/>
    </location>
</feature>
<dbReference type="InterPro" id="IPR013783">
    <property type="entry name" value="Ig-like_fold"/>
</dbReference>
<feature type="compositionally biased region" description="Basic and acidic residues" evidence="5">
    <location>
        <begin position="578"/>
        <end position="593"/>
    </location>
</feature>
<dbReference type="PROSITE" id="PS50835">
    <property type="entry name" value="IG_LIKE"/>
    <property type="match status" value="2"/>
</dbReference>
<keyword evidence="3 6" id="KW-0472">Membrane</keyword>
<organism evidence="8 9">
    <name type="scientific">Ornithorhynchus anatinus</name>
    <name type="common">Duckbill platypus</name>
    <dbReference type="NCBI Taxonomy" id="9258"/>
    <lineage>
        <taxon>Eukaryota</taxon>
        <taxon>Metazoa</taxon>
        <taxon>Chordata</taxon>
        <taxon>Craniata</taxon>
        <taxon>Vertebrata</taxon>
        <taxon>Euteleostomi</taxon>
        <taxon>Mammalia</taxon>
        <taxon>Monotremata</taxon>
        <taxon>Ornithorhynchidae</taxon>
        <taxon>Ornithorhynchus</taxon>
    </lineage>
</organism>
<dbReference type="PANTHER" id="PTHR12080">
    <property type="entry name" value="SIGNALING LYMPHOCYTIC ACTIVATION MOLECULE"/>
    <property type="match status" value="1"/>
</dbReference>
<gene>
    <name evidence="8" type="primary">LOC103169027</name>
</gene>
<dbReference type="Proteomes" id="UP000002279">
    <property type="component" value="Chromosome X5"/>
</dbReference>
<dbReference type="GeneTree" id="ENSGT01030000234540"/>
<accession>A0A6I8N4I5</accession>
<evidence type="ECO:0000256" key="2">
    <source>
        <dbReference type="ARBA" id="ARBA00022729"/>
    </source>
</evidence>
<feature type="compositionally biased region" description="Polar residues" evidence="5">
    <location>
        <begin position="450"/>
        <end position="459"/>
    </location>
</feature>
<dbReference type="GO" id="GO:0009897">
    <property type="term" value="C:external side of plasma membrane"/>
    <property type="evidence" value="ECO:0000318"/>
    <property type="project" value="GO_Central"/>
</dbReference>
<dbReference type="InterPro" id="IPR036179">
    <property type="entry name" value="Ig-like_dom_sf"/>
</dbReference>
<dbReference type="InParanoid" id="A0A6I8N4I5"/>
<dbReference type="Bgee" id="ENSOANG00000036630">
    <property type="expression patterns" value="Expressed in fibroblast and 6 other cell types or tissues"/>
</dbReference>
<feature type="compositionally biased region" description="Low complexity" evidence="5">
    <location>
        <begin position="177"/>
        <end position="189"/>
    </location>
</feature>
<feature type="compositionally biased region" description="Basic and acidic residues" evidence="5">
    <location>
        <begin position="523"/>
        <end position="534"/>
    </location>
</feature>
<feature type="compositionally biased region" description="Basic residues" evidence="5">
    <location>
        <begin position="594"/>
        <end position="612"/>
    </location>
</feature>
<sequence length="641" mass="66428">ALSGYHSDRHRQRRSTAGTAPGVPPRPLTSSPRHPPPPPSPPTGSPEEPSVSIGSTVSESGVCDATLTCSLAGAGVTLGWTSSRATVPSEGPVLNVSRSLCDVRDLSYTCTARTPAGNASRTVPAERLCTGPATPGGPSTLVTVIGAVGSKVKLGLNVSEPRGRVVWVSARSVVTAEPPGAPPGATAAEGRAEGRLSVSPSDPGLEVSGLEPRDAGVYRAFSCPGPTALGGFLLKVYRRPGEPSVTVNPAASDRGHCTFTLTCSVAGGDDDVTFSWTPPGPGATLSPAGSVLAISRRPGDPPRDYTCTVTNPVGNNSRTVPADRLPCPGNRNPEVQRSPLPWIAVLVLVVFPLVLFLAWYIRKQHRHCSYLPSGTTWTTNAAETGENENTLCLMEHGEGQESGTVPAGPPPAPASGLGDPGAHPALPPAADPKPEGSARGPRQVPDSEDSSGTGVSSARTSEHSLNAEAGVSGDELAGPGRPAGSGPDAPADQVGLSRGDRSRAAPPGRTELIRWVVSVERSPCAEHRTERSGEDSPTINGHVPRPPRADGPEGETDANRNGSATETGRSAVGPGVDKGSESGRRRREREERKRGARSGKASRRRRAFGKASKRGEGRRLPVPRREGAPGGWRPGRRARVR</sequence>
<feature type="region of interest" description="Disordered" evidence="5">
    <location>
        <begin position="1"/>
        <end position="57"/>
    </location>
</feature>
<evidence type="ECO:0000259" key="7">
    <source>
        <dbReference type="PROSITE" id="PS50835"/>
    </source>
</evidence>
<dbReference type="GO" id="GO:0042110">
    <property type="term" value="P:T cell activation"/>
    <property type="evidence" value="ECO:0000318"/>
    <property type="project" value="GO_Central"/>
</dbReference>
<reference evidence="8" key="2">
    <citation type="submission" date="2025-08" db="UniProtKB">
        <authorList>
            <consortium name="Ensembl"/>
        </authorList>
    </citation>
    <scope>IDENTIFICATION</scope>
    <source>
        <strain evidence="8">Glennie</strain>
    </source>
</reference>
<feature type="domain" description="Ig-like" evidence="7">
    <location>
        <begin position="35"/>
        <end position="124"/>
    </location>
</feature>
<keyword evidence="2" id="KW-0732">Signal</keyword>
<keyword evidence="6" id="KW-0812">Transmembrane</keyword>
<dbReference type="Gene3D" id="2.60.40.10">
    <property type="entry name" value="Immunoglobulins"/>
    <property type="match status" value="2"/>
</dbReference>
<feature type="compositionally biased region" description="Polar residues" evidence="5">
    <location>
        <begin position="559"/>
        <end position="568"/>
    </location>
</feature>
<comment type="subcellular location">
    <subcellularLocation>
        <location evidence="1">Membrane</location>
    </subcellularLocation>
</comment>
<dbReference type="PANTHER" id="PTHR12080:SF46">
    <property type="entry name" value="SLAM FAMILY MEMBER 7"/>
    <property type="match status" value="1"/>
</dbReference>